<accession>A0A1I4UMC8</accession>
<sequence>MQLNISGHHVELTPSLKDYVTEKFNKLERHFDHISNCQVTLEVEKVRQIAEGTLHVAGGGEIHAKAENEDMYAAIDALIDKLDRQVLKYKEKNVDRMHGNGQR</sequence>
<dbReference type="InterPro" id="IPR036567">
    <property type="entry name" value="RHF-like"/>
</dbReference>
<dbReference type="GO" id="GO:0043024">
    <property type="term" value="F:ribosomal small subunit binding"/>
    <property type="evidence" value="ECO:0007669"/>
    <property type="project" value="TreeGrafter"/>
</dbReference>
<dbReference type="FunFam" id="3.30.160.100:FF:000001">
    <property type="entry name" value="Ribosome hibernation promoting factor"/>
    <property type="match status" value="1"/>
</dbReference>
<evidence type="ECO:0000313" key="7">
    <source>
        <dbReference type="EMBL" id="SFM89900.1"/>
    </source>
</evidence>
<dbReference type="CDD" id="cd00552">
    <property type="entry name" value="RaiA"/>
    <property type="match status" value="1"/>
</dbReference>
<comment type="subunit">
    <text evidence="3">Associates exclusively with 100S ribosomes, which are dimers of 70S ribosomes.</text>
</comment>
<dbReference type="RefSeq" id="WP_092000948.1">
    <property type="nucleotide sequence ID" value="NZ_FOUR01000003.1"/>
</dbReference>
<dbReference type="InterPro" id="IPR003489">
    <property type="entry name" value="RHF/RaiA"/>
</dbReference>
<organism evidence="7 8">
    <name type="scientific">Marinobacter pelagius</name>
    <dbReference type="NCBI Taxonomy" id="379482"/>
    <lineage>
        <taxon>Bacteria</taxon>
        <taxon>Pseudomonadati</taxon>
        <taxon>Pseudomonadota</taxon>
        <taxon>Gammaproteobacteria</taxon>
        <taxon>Pseudomonadales</taxon>
        <taxon>Marinobacteraceae</taxon>
        <taxon>Marinobacter</taxon>
    </lineage>
</organism>
<dbReference type="PANTHER" id="PTHR33231:SF1">
    <property type="entry name" value="30S RIBOSOMAL PROTEIN"/>
    <property type="match status" value="1"/>
</dbReference>
<reference evidence="8" key="1">
    <citation type="submission" date="2016-10" db="EMBL/GenBank/DDBJ databases">
        <authorList>
            <person name="Varghese N."/>
            <person name="Submissions S."/>
        </authorList>
    </citation>
    <scope>NUCLEOTIDE SEQUENCE [LARGE SCALE GENOMIC DNA]</scope>
    <source>
        <strain evidence="8">CGMCC 1.6775</strain>
    </source>
</reference>
<evidence type="ECO:0000256" key="5">
    <source>
        <dbReference type="ARBA" id="ARBA00041319"/>
    </source>
</evidence>
<evidence type="ECO:0000256" key="1">
    <source>
        <dbReference type="ARBA" id="ARBA00022845"/>
    </source>
</evidence>
<dbReference type="Pfam" id="PF02482">
    <property type="entry name" value="Ribosomal_S30AE"/>
    <property type="match status" value="1"/>
</dbReference>
<evidence type="ECO:0000256" key="4">
    <source>
        <dbReference type="ARBA" id="ARBA00041148"/>
    </source>
</evidence>
<dbReference type="EMBL" id="FOUR01000003">
    <property type="protein sequence ID" value="SFM89900.1"/>
    <property type="molecule type" value="Genomic_DNA"/>
</dbReference>
<comment type="similarity">
    <text evidence="2">Belongs to the HPF/YfiA ribosome-associated protein family. Short HPF subfamily.</text>
</comment>
<dbReference type="GO" id="GO:0045900">
    <property type="term" value="P:negative regulation of translational elongation"/>
    <property type="evidence" value="ECO:0007669"/>
    <property type="project" value="TreeGrafter"/>
</dbReference>
<gene>
    <name evidence="7" type="ORF">SAMN04487961_1459</name>
</gene>
<evidence type="ECO:0000313" key="8">
    <source>
        <dbReference type="Proteomes" id="UP000199339"/>
    </source>
</evidence>
<dbReference type="Proteomes" id="UP000199339">
    <property type="component" value="Unassembled WGS sequence"/>
</dbReference>
<dbReference type="PANTHER" id="PTHR33231">
    <property type="entry name" value="30S RIBOSOMAL PROTEIN"/>
    <property type="match status" value="1"/>
</dbReference>
<dbReference type="SUPFAM" id="SSF69754">
    <property type="entry name" value="Ribosome binding protein Y (YfiA homologue)"/>
    <property type="match status" value="1"/>
</dbReference>
<dbReference type="InterPro" id="IPR050574">
    <property type="entry name" value="HPF/YfiA_ribosome-assoc"/>
</dbReference>
<keyword evidence="8" id="KW-1185">Reference proteome</keyword>
<comment type="function">
    <text evidence="6">During stationary phase, promotes and stabilizes dimerization of 70S ribosomes by the ribosome modulation factor (RMF), leading to the formation of inactive 100S ribosomes.</text>
</comment>
<keyword evidence="7" id="KW-0689">Ribosomal protein</keyword>
<evidence type="ECO:0000256" key="6">
    <source>
        <dbReference type="ARBA" id="ARBA00055287"/>
    </source>
</evidence>
<proteinExistence type="inferred from homology"/>
<dbReference type="GO" id="GO:0022627">
    <property type="term" value="C:cytosolic small ribosomal subunit"/>
    <property type="evidence" value="ECO:0007669"/>
    <property type="project" value="TreeGrafter"/>
</dbReference>
<protein>
    <recommendedName>
        <fullName evidence="4">Ribosome hibernation promoting factor</fullName>
    </recommendedName>
    <alternativeName>
        <fullName evidence="5">Hibernation factor HPF</fullName>
    </alternativeName>
</protein>
<dbReference type="NCBIfam" id="TIGR00741">
    <property type="entry name" value="yfiA"/>
    <property type="match status" value="1"/>
</dbReference>
<dbReference type="AlphaFoldDB" id="A0A1I4UMC8"/>
<keyword evidence="1" id="KW-0810">Translation regulation</keyword>
<dbReference type="NCBIfam" id="NF007780">
    <property type="entry name" value="PRK10470.1"/>
    <property type="match status" value="1"/>
</dbReference>
<evidence type="ECO:0000256" key="2">
    <source>
        <dbReference type="ARBA" id="ARBA00038434"/>
    </source>
</evidence>
<evidence type="ECO:0000256" key="3">
    <source>
        <dbReference type="ARBA" id="ARBA00038695"/>
    </source>
</evidence>
<dbReference type="OrthoDB" id="9795980at2"/>
<keyword evidence="7" id="KW-0687">Ribonucleoprotein</keyword>
<dbReference type="Gene3D" id="3.30.160.100">
    <property type="entry name" value="Ribosome hibernation promotion factor-like"/>
    <property type="match status" value="1"/>
</dbReference>
<name>A0A1I4UMC8_9GAMM</name>